<dbReference type="InterPro" id="IPR019533">
    <property type="entry name" value="Peptidase_S26"/>
</dbReference>
<dbReference type="PROSITE" id="PS00761">
    <property type="entry name" value="SPASE_I_3"/>
    <property type="match status" value="1"/>
</dbReference>
<reference evidence="10" key="1">
    <citation type="submission" date="2019-12" db="EMBL/GenBank/DDBJ databases">
        <title>Clostridiaceae gen. nov. sp. nov., isolated from sediment in Xinjiang, China.</title>
        <authorList>
            <person name="Zhang R."/>
        </authorList>
    </citation>
    <scope>NUCLEOTIDE SEQUENCE</scope>
    <source>
        <strain evidence="10">D2Q-11</strain>
    </source>
</reference>
<dbReference type="AlphaFoldDB" id="A0A942Z5U3"/>
<dbReference type="GO" id="GO:0009003">
    <property type="term" value="F:signal peptidase activity"/>
    <property type="evidence" value="ECO:0007669"/>
    <property type="project" value="UniProtKB-EC"/>
</dbReference>
<keyword evidence="8" id="KW-0812">Transmembrane</keyword>
<keyword evidence="5 8" id="KW-0645">Protease</keyword>
<dbReference type="NCBIfam" id="TIGR02227">
    <property type="entry name" value="sigpep_I_bact"/>
    <property type="match status" value="1"/>
</dbReference>
<evidence type="ECO:0000313" key="11">
    <source>
        <dbReference type="Proteomes" id="UP000724672"/>
    </source>
</evidence>
<evidence type="ECO:0000313" key="10">
    <source>
        <dbReference type="EMBL" id="MBS4537801.1"/>
    </source>
</evidence>
<comment type="subcellular location">
    <subcellularLocation>
        <location evidence="2">Cell membrane</location>
        <topology evidence="2">Single-pass type II membrane protein</topology>
    </subcellularLocation>
    <subcellularLocation>
        <location evidence="8">Membrane</location>
        <topology evidence="8">Single-pass type II membrane protein</topology>
    </subcellularLocation>
</comment>
<evidence type="ECO:0000256" key="4">
    <source>
        <dbReference type="ARBA" id="ARBA00013208"/>
    </source>
</evidence>
<dbReference type="InterPro" id="IPR000223">
    <property type="entry name" value="Pept_S26A_signal_pept_1"/>
</dbReference>
<organism evidence="10 11">
    <name type="scientific">Anaeromonas frigoriresistens</name>
    <dbReference type="NCBI Taxonomy" id="2683708"/>
    <lineage>
        <taxon>Bacteria</taxon>
        <taxon>Bacillati</taxon>
        <taxon>Bacillota</taxon>
        <taxon>Tissierellia</taxon>
        <taxon>Tissierellales</taxon>
        <taxon>Thermohalobacteraceae</taxon>
        <taxon>Anaeromonas</taxon>
    </lineage>
</organism>
<feature type="active site" evidence="7">
    <location>
        <position position="40"/>
    </location>
</feature>
<evidence type="ECO:0000256" key="6">
    <source>
        <dbReference type="ARBA" id="ARBA00022801"/>
    </source>
</evidence>
<dbReference type="PROSITE" id="PS00501">
    <property type="entry name" value="SPASE_I_1"/>
    <property type="match status" value="1"/>
</dbReference>
<accession>A0A942Z5U3</accession>
<keyword evidence="6 8" id="KW-0378">Hydrolase</keyword>
<dbReference type="Proteomes" id="UP000724672">
    <property type="component" value="Unassembled WGS sequence"/>
</dbReference>
<comment type="catalytic activity">
    <reaction evidence="1 8">
        <text>Cleavage of hydrophobic, N-terminal signal or leader sequences from secreted and periplasmic proteins.</text>
        <dbReference type="EC" id="3.4.21.89"/>
    </reaction>
</comment>
<proteinExistence type="inferred from homology"/>
<feature type="domain" description="Peptidase S26" evidence="9">
    <location>
        <begin position="11"/>
        <end position="169"/>
    </location>
</feature>
<dbReference type="PANTHER" id="PTHR43390">
    <property type="entry name" value="SIGNAL PEPTIDASE I"/>
    <property type="match status" value="1"/>
</dbReference>
<comment type="caution">
    <text evidence="10">The sequence shown here is derived from an EMBL/GenBank/DDBJ whole genome shotgun (WGS) entry which is preliminary data.</text>
</comment>
<name>A0A942Z5U3_9FIRM</name>
<dbReference type="GO" id="GO:0004252">
    <property type="term" value="F:serine-type endopeptidase activity"/>
    <property type="evidence" value="ECO:0007669"/>
    <property type="project" value="InterPro"/>
</dbReference>
<evidence type="ECO:0000256" key="3">
    <source>
        <dbReference type="ARBA" id="ARBA00009370"/>
    </source>
</evidence>
<dbReference type="GO" id="GO:0006465">
    <property type="term" value="P:signal peptide processing"/>
    <property type="evidence" value="ECO:0007669"/>
    <property type="project" value="InterPro"/>
</dbReference>
<dbReference type="InterPro" id="IPR019758">
    <property type="entry name" value="Pept_S26A_signal_pept_1_CS"/>
</dbReference>
<evidence type="ECO:0000256" key="1">
    <source>
        <dbReference type="ARBA" id="ARBA00000677"/>
    </source>
</evidence>
<keyword evidence="8" id="KW-1133">Transmembrane helix</keyword>
<feature type="transmembrane region" description="Helical" evidence="8">
    <location>
        <begin position="12"/>
        <end position="31"/>
    </location>
</feature>
<dbReference type="EC" id="3.4.21.89" evidence="4 8"/>
<dbReference type="PRINTS" id="PR00727">
    <property type="entry name" value="LEADERPTASE"/>
</dbReference>
<sequence length="189" mass="21655">MSRSSEFNIGDLIKTILIALVISILIEKYLISLTVVSGDSMMSTLHNNDRLVIEKMSYRFDSPERGEIIIFEPPIYGRENEIFVKRVVAISGDKYKVEENKVYINGELLKEEYAYNNDGSNLPYPFTEGIVPKESVFVLGDNRNNSNDSRMFGYVTLDRIKGKVFTKIWPIKSHSIIKASYNLENDINK</sequence>
<dbReference type="Gene3D" id="2.10.109.10">
    <property type="entry name" value="Umud Fragment, subunit A"/>
    <property type="match status" value="1"/>
</dbReference>
<dbReference type="GO" id="GO:0005886">
    <property type="term" value="C:plasma membrane"/>
    <property type="evidence" value="ECO:0007669"/>
    <property type="project" value="UniProtKB-SubCell"/>
</dbReference>
<evidence type="ECO:0000259" key="9">
    <source>
        <dbReference type="Pfam" id="PF10502"/>
    </source>
</evidence>
<keyword evidence="11" id="KW-1185">Reference proteome</keyword>
<dbReference type="Pfam" id="PF10502">
    <property type="entry name" value="Peptidase_S26"/>
    <property type="match status" value="1"/>
</dbReference>
<evidence type="ECO:0000256" key="8">
    <source>
        <dbReference type="RuleBase" id="RU362042"/>
    </source>
</evidence>
<evidence type="ECO:0000256" key="2">
    <source>
        <dbReference type="ARBA" id="ARBA00004401"/>
    </source>
</evidence>
<evidence type="ECO:0000256" key="7">
    <source>
        <dbReference type="PIRSR" id="PIRSR600223-1"/>
    </source>
</evidence>
<comment type="similarity">
    <text evidence="3 8">Belongs to the peptidase S26 family.</text>
</comment>
<dbReference type="EMBL" id="WSFT01000021">
    <property type="protein sequence ID" value="MBS4537801.1"/>
    <property type="molecule type" value="Genomic_DNA"/>
</dbReference>
<dbReference type="RefSeq" id="WP_203365728.1">
    <property type="nucleotide sequence ID" value="NZ_WSFT01000021.1"/>
</dbReference>
<feature type="active site" evidence="7">
    <location>
        <position position="85"/>
    </location>
</feature>
<dbReference type="InterPro" id="IPR019756">
    <property type="entry name" value="Pept_S26A_signal_pept_1_Ser-AS"/>
</dbReference>
<gene>
    <name evidence="10" type="primary">lepB</name>
    <name evidence="10" type="ORF">GOQ27_04970</name>
</gene>
<dbReference type="CDD" id="cd06530">
    <property type="entry name" value="S26_SPase_I"/>
    <property type="match status" value="1"/>
</dbReference>
<evidence type="ECO:0000256" key="5">
    <source>
        <dbReference type="ARBA" id="ARBA00022670"/>
    </source>
</evidence>
<dbReference type="InterPro" id="IPR036286">
    <property type="entry name" value="LexA/Signal_pep-like_sf"/>
</dbReference>
<dbReference type="SUPFAM" id="SSF51306">
    <property type="entry name" value="LexA/Signal peptidase"/>
    <property type="match status" value="1"/>
</dbReference>
<keyword evidence="8" id="KW-0472">Membrane</keyword>
<protein>
    <recommendedName>
        <fullName evidence="4 8">Signal peptidase I</fullName>
        <ecNumber evidence="4 8">3.4.21.89</ecNumber>
    </recommendedName>
</protein>
<dbReference type="PANTHER" id="PTHR43390:SF1">
    <property type="entry name" value="CHLOROPLAST PROCESSING PEPTIDASE"/>
    <property type="match status" value="1"/>
</dbReference>